<dbReference type="Gene3D" id="2.40.170.20">
    <property type="entry name" value="TonB-dependent receptor, beta-barrel domain"/>
    <property type="match status" value="1"/>
</dbReference>
<accession>A0ABY6D257</accession>
<keyword evidence="9 10" id="KW-0998">Cell outer membrane</keyword>
<protein>
    <submittedName>
        <fullName evidence="14">TonB-dependent receptor</fullName>
    </submittedName>
</protein>
<dbReference type="PANTHER" id="PTHR30069:SF29">
    <property type="entry name" value="HEMOGLOBIN AND HEMOGLOBIN-HAPTOGLOBIN-BINDING PROTEIN 1-RELATED"/>
    <property type="match status" value="1"/>
</dbReference>
<dbReference type="Pfam" id="PF07715">
    <property type="entry name" value="Plug"/>
    <property type="match status" value="1"/>
</dbReference>
<dbReference type="Pfam" id="PF00593">
    <property type="entry name" value="TonB_dep_Rec_b-barrel"/>
    <property type="match status" value="1"/>
</dbReference>
<evidence type="ECO:0000259" key="12">
    <source>
        <dbReference type="Pfam" id="PF00593"/>
    </source>
</evidence>
<evidence type="ECO:0000256" key="1">
    <source>
        <dbReference type="ARBA" id="ARBA00004571"/>
    </source>
</evidence>
<name>A0ABY6D257_9BACT</name>
<feature type="domain" description="TonB-dependent receptor-like beta-barrel" evidence="12">
    <location>
        <begin position="414"/>
        <end position="831"/>
    </location>
</feature>
<keyword evidence="7 10" id="KW-0472">Membrane</keyword>
<evidence type="ECO:0000313" key="15">
    <source>
        <dbReference type="Proteomes" id="UP001062165"/>
    </source>
</evidence>
<keyword evidence="3 10" id="KW-1134">Transmembrane beta strand</keyword>
<dbReference type="InterPro" id="IPR012910">
    <property type="entry name" value="Plug_dom"/>
</dbReference>
<evidence type="ECO:0000256" key="3">
    <source>
        <dbReference type="ARBA" id="ARBA00022452"/>
    </source>
</evidence>
<dbReference type="SUPFAM" id="SSF49464">
    <property type="entry name" value="Carboxypeptidase regulatory domain-like"/>
    <property type="match status" value="1"/>
</dbReference>
<dbReference type="Pfam" id="PF13715">
    <property type="entry name" value="CarbopepD_reg_2"/>
    <property type="match status" value="1"/>
</dbReference>
<dbReference type="InterPro" id="IPR037066">
    <property type="entry name" value="Plug_dom_sf"/>
</dbReference>
<comment type="similarity">
    <text evidence="10 11">Belongs to the TonB-dependent receptor family.</text>
</comment>
<comment type="subcellular location">
    <subcellularLocation>
        <location evidence="1 10">Cell outer membrane</location>
        <topology evidence="1 10">Multi-pass membrane protein</topology>
    </subcellularLocation>
</comment>
<evidence type="ECO:0000313" key="14">
    <source>
        <dbReference type="EMBL" id="UXX77930.1"/>
    </source>
</evidence>
<evidence type="ECO:0000256" key="10">
    <source>
        <dbReference type="PROSITE-ProRule" id="PRU01360"/>
    </source>
</evidence>
<gene>
    <name evidence="14" type="ORF">N7E81_11190</name>
</gene>
<evidence type="ECO:0000256" key="7">
    <source>
        <dbReference type="ARBA" id="ARBA00023136"/>
    </source>
</evidence>
<dbReference type="PROSITE" id="PS52016">
    <property type="entry name" value="TONB_DEPENDENT_REC_3"/>
    <property type="match status" value="1"/>
</dbReference>
<sequence length="891" mass="99415">MKFNTIGFLLAFFFSPFFLFGQESIRLDRSYQGLSLASALDSIQKQNKVRIFYQPKWVEGQKVTQNTQGVMLVDFLNQSVQASGLKAVTYHGTIVFVANNPELYQIENSADDDLVVIGDQNAKLNEIVSVKGYISDGTNDEPLIGARVYITSLNIGTVTDFNGNYDLRVPVGKYTIEYSSISYENKPIDVIIKSAGKLDVALFSGSLQLDELVITADGQDANVQQRVSGLENMDIKTIKQLPTFMGEVDPVKSLTTMPGISTTGELSSGFNVRGGETGQNLILQDGAVIYNPTHLFGFYSAFNSDMVNEVNLYKGGGPANFGGRISSVLDIKLRHGDDEEYKVSGGVGLVSSRLTAEGPILKNKASFIVGGRTSYTNWLLHSLKNIELNSSSAAFYDTNVKLLYRIGDKDYLTGSFYLSHDDFNLAGDAQYDWGTTNFSLEWSHVFGAKWMSSLVLATSNYEVKSENTENELEAFSFRNGIRNVVGKYEILYKMHPKNTISAGIEYNHHQIEPGVLKPFVGNTSIDPVDVSDQQAHEVAIYIQDDWDLGARLALSAGLRASGFWRVGEGEIYDFESGEQVNRVPSSIDSVFYGKGDLISSFSGLEPRLSMRYLLTTSASLKMSYYRTFQYLHMISNTVSATPQDYYITSGPNLDPQYADQYSLGLFKNYRNNLYQISGEVFYKKMYNTVDFIEGAELLANEELDGSLVQGDGKAYGVEVQLKKNSGKLSGWVSYTYSRSLKRFEGDYDYETINNGDYYGSNNDKPHDLSMVLSYKLGARWVLSANFSYSTGRPITVPVSNFRFDKTPSVLTYSERNAYRIPDYHRLDLSLTLLPTLKKSSLLSGEWIFSIYNVYGRKNAYSIYFTQWGGAKKMSILGSVFPSVTYNFSISK</sequence>
<dbReference type="EMBL" id="CP106735">
    <property type="protein sequence ID" value="UXX77930.1"/>
    <property type="molecule type" value="Genomic_DNA"/>
</dbReference>
<dbReference type="InterPro" id="IPR008969">
    <property type="entry name" value="CarboxyPept-like_regulatory"/>
</dbReference>
<evidence type="ECO:0000256" key="11">
    <source>
        <dbReference type="RuleBase" id="RU003357"/>
    </source>
</evidence>
<dbReference type="SUPFAM" id="SSF56935">
    <property type="entry name" value="Porins"/>
    <property type="match status" value="1"/>
</dbReference>
<evidence type="ECO:0000259" key="13">
    <source>
        <dbReference type="Pfam" id="PF07715"/>
    </source>
</evidence>
<dbReference type="Gene3D" id="2.60.40.1120">
    <property type="entry name" value="Carboxypeptidase-like, regulatory domain"/>
    <property type="match status" value="1"/>
</dbReference>
<organism evidence="14 15">
    <name type="scientific">Reichenbachiella carrageenanivorans</name>
    <dbReference type="NCBI Taxonomy" id="2979869"/>
    <lineage>
        <taxon>Bacteria</taxon>
        <taxon>Pseudomonadati</taxon>
        <taxon>Bacteroidota</taxon>
        <taxon>Cytophagia</taxon>
        <taxon>Cytophagales</taxon>
        <taxon>Reichenbachiellaceae</taxon>
        <taxon>Reichenbachiella</taxon>
    </lineage>
</organism>
<evidence type="ECO:0000256" key="6">
    <source>
        <dbReference type="ARBA" id="ARBA00023077"/>
    </source>
</evidence>
<feature type="domain" description="TonB-dependent receptor plug" evidence="13">
    <location>
        <begin position="248"/>
        <end position="324"/>
    </location>
</feature>
<keyword evidence="8 14" id="KW-0675">Receptor</keyword>
<dbReference type="Proteomes" id="UP001062165">
    <property type="component" value="Chromosome"/>
</dbReference>
<proteinExistence type="inferred from homology"/>
<keyword evidence="2 10" id="KW-0813">Transport</keyword>
<keyword evidence="6 11" id="KW-0798">TonB box</keyword>
<dbReference type="Gene3D" id="2.170.130.10">
    <property type="entry name" value="TonB-dependent receptor, plug domain"/>
    <property type="match status" value="1"/>
</dbReference>
<evidence type="ECO:0000256" key="4">
    <source>
        <dbReference type="ARBA" id="ARBA00022692"/>
    </source>
</evidence>
<evidence type="ECO:0000256" key="9">
    <source>
        <dbReference type="ARBA" id="ARBA00023237"/>
    </source>
</evidence>
<keyword evidence="5" id="KW-0732">Signal</keyword>
<dbReference type="RefSeq" id="WP_263049677.1">
    <property type="nucleotide sequence ID" value="NZ_CP106735.1"/>
</dbReference>
<dbReference type="InterPro" id="IPR000531">
    <property type="entry name" value="Beta-barrel_TonB"/>
</dbReference>
<evidence type="ECO:0000256" key="5">
    <source>
        <dbReference type="ARBA" id="ARBA00022729"/>
    </source>
</evidence>
<keyword evidence="4 10" id="KW-0812">Transmembrane</keyword>
<dbReference type="InterPro" id="IPR036942">
    <property type="entry name" value="Beta-barrel_TonB_sf"/>
</dbReference>
<evidence type="ECO:0000256" key="8">
    <source>
        <dbReference type="ARBA" id="ARBA00023170"/>
    </source>
</evidence>
<keyword evidence="15" id="KW-1185">Reference proteome</keyword>
<dbReference type="PANTHER" id="PTHR30069">
    <property type="entry name" value="TONB-DEPENDENT OUTER MEMBRANE RECEPTOR"/>
    <property type="match status" value="1"/>
</dbReference>
<reference evidence="14" key="1">
    <citation type="submission" date="2022-10" db="EMBL/GenBank/DDBJ databases">
        <title>Comparative genomics and taxonomic characterization of three novel marine species of genus Reichenbachiella exhibiting antioxidant and polysaccharide degradation activities.</title>
        <authorList>
            <person name="Muhammad N."/>
            <person name="Lee Y.-J."/>
            <person name="Ko J."/>
            <person name="Kim S.-G."/>
        </authorList>
    </citation>
    <scope>NUCLEOTIDE SEQUENCE</scope>
    <source>
        <strain evidence="14">Wsw4-B4</strain>
    </source>
</reference>
<dbReference type="InterPro" id="IPR039426">
    <property type="entry name" value="TonB-dep_rcpt-like"/>
</dbReference>
<evidence type="ECO:0000256" key="2">
    <source>
        <dbReference type="ARBA" id="ARBA00022448"/>
    </source>
</evidence>